<dbReference type="Proteomes" id="UP000251205">
    <property type="component" value="Unassembled WGS sequence"/>
</dbReference>
<dbReference type="RefSeq" id="WP_112342628.1">
    <property type="nucleotide sequence ID" value="NZ_QMKK01000037.1"/>
</dbReference>
<evidence type="ECO:0000313" key="2">
    <source>
        <dbReference type="EMBL" id="RAX40745.1"/>
    </source>
</evidence>
<dbReference type="EMBL" id="QMKK01000037">
    <property type="protein sequence ID" value="RAX40745.1"/>
    <property type="molecule type" value="Genomic_DNA"/>
</dbReference>
<evidence type="ECO:0000256" key="1">
    <source>
        <dbReference type="SAM" id="MobiDB-lite"/>
    </source>
</evidence>
<sequence length="196" mass="21486">MATRHDADPKALLAARRREAAKPGRQKTSGRGSGLTPKVRKAIEALVFDDRLAPAARLKEAAEHVGLSVSSLRTAMLKPAVDAFYRTQLTLYRNGERAQSLRTLAEIRDDPRLKGNAAGATAQIKAAERLAFDQPGQAVNVNVGVDVSVTTPGYVIDLTEPERPKVIEHRKDDVLLPVDEVLEFPPQPMRETSEEF</sequence>
<dbReference type="AlphaFoldDB" id="A0A329YI36"/>
<dbReference type="OrthoDB" id="8410213at2"/>
<gene>
    <name evidence="2" type="ORF">DQ393_15340</name>
</gene>
<accession>A0A329YI36</accession>
<comment type="caution">
    <text evidence="2">The sequence shown here is derived from an EMBL/GenBank/DDBJ whole genome shotgun (WGS) entry which is preliminary data.</text>
</comment>
<name>A0A329YI36_RHITR</name>
<reference evidence="2 3" key="1">
    <citation type="submission" date="2018-06" db="EMBL/GenBank/DDBJ databases">
        <title>Whole Genome Sequence of an efficient microsymbiont, Rhizobium tropici.</title>
        <authorList>
            <person name="Srinivasan R."/>
            <person name="Singh H.V."/>
            <person name="Srivastava R."/>
            <person name="Kumari B."/>
            <person name="Radhakrishna A."/>
        </authorList>
    </citation>
    <scope>NUCLEOTIDE SEQUENCE [LARGE SCALE GENOMIC DNA]</scope>
    <source>
        <strain evidence="2 3">IGFRI Rhizo-19</strain>
    </source>
</reference>
<evidence type="ECO:0000313" key="3">
    <source>
        <dbReference type="Proteomes" id="UP000251205"/>
    </source>
</evidence>
<protein>
    <submittedName>
        <fullName evidence="2">Uncharacterized protein</fullName>
    </submittedName>
</protein>
<organism evidence="2 3">
    <name type="scientific">Rhizobium tropici</name>
    <dbReference type="NCBI Taxonomy" id="398"/>
    <lineage>
        <taxon>Bacteria</taxon>
        <taxon>Pseudomonadati</taxon>
        <taxon>Pseudomonadota</taxon>
        <taxon>Alphaproteobacteria</taxon>
        <taxon>Hyphomicrobiales</taxon>
        <taxon>Rhizobiaceae</taxon>
        <taxon>Rhizobium/Agrobacterium group</taxon>
        <taxon>Rhizobium</taxon>
    </lineage>
</organism>
<feature type="region of interest" description="Disordered" evidence="1">
    <location>
        <begin position="1"/>
        <end position="36"/>
    </location>
</feature>
<proteinExistence type="predicted"/>